<comment type="caution">
    <text evidence="3">The sequence shown here is derived from an EMBL/GenBank/DDBJ whole genome shotgun (WGS) entry which is preliminary data.</text>
</comment>
<evidence type="ECO:0000313" key="4">
    <source>
        <dbReference type="Proteomes" id="UP000237229"/>
    </source>
</evidence>
<dbReference type="EMBL" id="PQVI01000003">
    <property type="protein sequence ID" value="POY43163.1"/>
    <property type="molecule type" value="Genomic_DNA"/>
</dbReference>
<organism evidence="3 4">
    <name type="scientific">Avibacterium endocarditidis</name>
    <dbReference type="NCBI Taxonomy" id="380674"/>
    <lineage>
        <taxon>Bacteria</taxon>
        <taxon>Pseudomonadati</taxon>
        <taxon>Pseudomonadota</taxon>
        <taxon>Gammaproteobacteria</taxon>
        <taxon>Pasteurellales</taxon>
        <taxon>Pasteurellaceae</taxon>
        <taxon>Avibacterium</taxon>
    </lineage>
</organism>
<keyword evidence="4" id="KW-1185">Reference proteome</keyword>
<dbReference type="InterPro" id="IPR011093">
    <property type="entry name" value="TraI_2_C"/>
</dbReference>
<evidence type="ECO:0000313" key="3">
    <source>
        <dbReference type="EMBL" id="POY43163.1"/>
    </source>
</evidence>
<dbReference type="SMART" id="SM00471">
    <property type="entry name" value="HDc"/>
    <property type="match status" value="1"/>
</dbReference>
<dbReference type="InterPro" id="IPR011119">
    <property type="entry name" value="Unchr_helicase_relaxase_TraI"/>
</dbReference>
<name>A0ABX4ZUJ0_9PAST</name>
<reference evidence="3 4" key="1">
    <citation type="submission" date="2018-02" db="EMBL/GenBank/DDBJ databases">
        <title>Classification genera of Pasteurellaceae by whole genome sequence comparison.</title>
        <authorList>
            <person name="Christensen H."/>
        </authorList>
    </citation>
    <scope>NUCLEOTIDE SEQUENCE [LARGE SCALE GENOMIC DNA]</scope>
    <source>
        <strain evidence="3 4">20186H4H1</strain>
    </source>
</reference>
<dbReference type="SUPFAM" id="SSF46785">
    <property type="entry name" value="Winged helix' DNA-binding domain"/>
    <property type="match status" value="1"/>
</dbReference>
<dbReference type="Proteomes" id="UP000237229">
    <property type="component" value="Unassembled WGS sequence"/>
</dbReference>
<dbReference type="Pfam" id="PF07514">
    <property type="entry name" value="TraI_2"/>
    <property type="match status" value="1"/>
</dbReference>
<dbReference type="Gene3D" id="1.10.3210.40">
    <property type="match status" value="1"/>
</dbReference>
<dbReference type="Pfam" id="PF07515">
    <property type="entry name" value="TraI_2_C"/>
    <property type="match status" value="1"/>
</dbReference>
<dbReference type="InterPro" id="IPR003607">
    <property type="entry name" value="HD/PDEase_dom"/>
</dbReference>
<accession>A0ABX4ZUJ0</accession>
<dbReference type="NCBIfam" id="NF041494">
    <property type="entry name" value="MobH"/>
    <property type="match status" value="1"/>
</dbReference>
<gene>
    <name evidence="3" type="ORF">C3Z13_00320</name>
</gene>
<sequence length="653" mass="73643">MLLRILSKFKKVEKENIAPSHIFNKEGWFIPKKADELLNTPLRQQYLTTIWQNVSMSPEMFKHYYREPIERYAEMVQLLPASESHHHSHVGGMLDHGLEVISIATKLRQNYVLPQNAAPEEQAKQRDVWTAAIIYGALLHDIGKVAVDLEVIQKNGERWYPWNGIPTQPYKFRYIKDRDYALPPAIGGFFANYLIPNVAFDWLATYQQAFSSLMYTITGHHDRAGILTEIIQKADQISVTLALGGDPNKLSEQPKVSFAKQLHIALRHVVSHFKLNAPKGGSDGWLTEEGLWLMSKSTADNIRAHLLSQGISVPSQNGKLFDELQAHNSIQKTQSGTAIWNGQVVSNVGWAPAKPFTLLKIDPNIIWDSIDKRPELFEGRVTFVVEESAKSEENTIPISSDMSPSSSLNRSAVTENTPENKGSETECQREAINNKKVETVGVSDIDFTLNLFSQIEPTCKEAVKHGSGFETSMTETVNTVPPVTVGQEIIQVGQLQQPKQPKRSKQAKSNNVSPTLAVSTDLSDMIDGKKFIDWIKAGVIAEKLSWNRPNAKLHIVENHLFLVTPSIFQLYLREVAGSTDQASWELLQKHFQNLGIHKRQHMEDDSRNIWECKVIGPNKHSFLSGYLIEDTSLFFGDKILLNNQWLKLQGELV</sequence>
<dbReference type="NCBIfam" id="TIGR03760">
    <property type="entry name" value="ICE_TraI_Pfluor"/>
    <property type="match status" value="1"/>
</dbReference>
<evidence type="ECO:0000259" key="2">
    <source>
        <dbReference type="SMART" id="SM00471"/>
    </source>
</evidence>
<proteinExistence type="predicted"/>
<dbReference type="InterPro" id="IPR036388">
    <property type="entry name" value="WH-like_DNA-bd_sf"/>
</dbReference>
<dbReference type="Gene3D" id="2.40.10.200">
    <property type="entry name" value="STY4665 C-terminal domain-like"/>
    <property type="match status" value="1"/>
</dbReference>
<dbReference type="InterPro" id="IPR022391">
    <property type="entry name" value="ICE_relaxase_PFGI-1"/>
</dbReference>
<dbReference type="SUPFAM" id="SSF109604">
    <property type="entry name" value="HD-domain/PDEase-like"/>
    <property type="match status" value="1"/>
</dbReference>
<feature type="domain" description="HD/PDEase" evidence="2">
    <location>
        <begin position="89"/>
        <end position="249"/>
    </location>
</feature>
<dbReference type="RefSeq" id="WP_103854619.1">
    <property type="nucleotide sequence ID" value="NZ_CBCSDH010000005.1"/>
</dbReference>
<dbReference type="Gene3D" id="1.10.10.10">
    <property type="entry name" value="Winged helix-like DNA-binding domain superfamily/Winged helix DNA-binding domain"/>
    <property type="match status" value="1"/>
</dbReference>
<feature type="compositionally biased region" description="Low complexity" evidence="1">
    <location>
        <begin position="399"/>
        <end position="411"/>
    </location>
</feature>
<feature type="region of interest" description="Disordered" evidence="1">
    <location>
        <begin position="494"/>
        <end position="513"/>
    </location>
</feature>
<protein>
    <submittedName>
        <fullName evidence="3">Relaxase</fullName>
    </submittedName>
</protein>
<feature type="region of interest" description="Disordered" evidence="1">
    <location>
        <begin position="392"/>
        <end position="430"/>
    </location>
</feature>
<feature type="compositionally biased region" description="Basic and acidic residues" evidence="1">
    <location>
        <begin position="421"/>
        <end position="430"/>
    </location>
</feature>
<evidence type="ECO:0000256" key="1">
    <source>
        <dbReference type="SAM" id="MobiDB-lite"/>
    </source>
</evidence>
<dbReference type="InterPro" id="IPR036390">
    <property type="entry name" value="WH_DNA-bd_sf"/>
</dbReference>